<dbReference type="Pfam" id="PF13231">
    <property type="entry name" value="PMT_2"/>
    <property type="match status" value="1"/>
</dbReference>
<dbReference type="PANTHER" id="PTHR33908">
    <property type="entry name" value="MANNOSYLTRANSFERASE YKCB-RELATED"/>
    <property type="match status" value="1"/>
</dbReference>
<feature type="transmembrane region" description="Helical" evidence="8">
    <location>
        <begin position="252"/>
        <end position="271"/>
    </location>
</feature>
<keyword evidence="2" id="KW-1003">Cell membrane</keyword>
<feature type="transmembrane region" description="Helical" evidence="8">
    <location>
        <begin position="283"/>
        <end position="303"/>
    </location>
</feature>
<evidence type="ECO:0000256" key="7">
    <source>
        <dbReference type="ARBA" id="ARBA00023136"/>
    </source>
</evidence>
<feature type="transmembrane region" description="Helical" evidence="8">
    <location>
        <begin position="189"/>
        <end position="212"/>
    </location>
</feature>
<protein>
    <submittedName>
        <fullName evidence="10">Glycosyltransferase family 39 protein</fullName>
        <ecNumber evidence="10">2.4.-.-</ecNumber>
    </submittedName>
</protein>
<evidence type="ECO:0000256" key="2">
    <source>
        <dbReference type="ARBA" id="ARBA00022475"/>
    </source>
</evidence>
<feature type="transmembrane region" description="Helical" evidence="8">
    <location>
        <begin position="97"/>
        <end position="116"/>
    </location>
</feature>
<comment type="subcellular location">
    <subcellularLocation>
        <location evidence="1">Cell membrane</location>
        <topology evidence="1">Multi-pass membrane protein</topology>
    </subcellularLocation>
</comment>
<gene>
    <name evidence="10" type="ORF">SK069_12915</name>
</gene>
<keyword evidence="7 8" id="KW-0472">Membrane</keyword>
<name>A0ABU4VKZ7_9ACTN</name>
<evidence type="ECO:0000256" key="5">
    <source>
        <dbReference type="ARBA" id="ARBA00022692"/>
    </source>
</evidence>
<organism evidence="10 11">
    <name type="scientific">Patulibacter brassicae</name>
    <dbReference type="NCBI Taxonomy" id="1705717"/>
    <lineage>
        <taxon>Bacteria</taxon>
        <taxon>Bacillati</taxon>
        <taxon>Actinomycetota</taxon>
        <taxon>Thermoleophilia</taxon>
        <taxon>Solirubrobacterales</taxon>
        <taxon>Patulibacteraceae</taxon>
        <taxon>Patulibacter</taxon>
    </lineage>
</organism>
<keyword evidence="6 8" id="KW-1133">Transmembrane helix</keyword>
<dbReference type="GO" id="GO:0016757">
    <property type="term" value="F:glycosyltransferase activity"/>
    <property type="evidence" value="ECO:0007669"/>
    <property type="project" value="UniProtKB-KW"/>
</dbReference>
<evidence type="ECO:0000313" key="11">
    <source>
        <dbReference type="Proteomes" id="UP001277761"/>
    </source>
</evidence>
<proteinExistence type="predicted"/>
<comment type="caution">
    <text evidence="10">The sequence shown here is derived from an EMBL/GenBank/DDBJ whole genome shotgun (WGS) entry which is preliminary data.</text>
</comment>
<feature type="domain" description="Glycosyltransferase RgtA/B/C/D-like" evidence="9">
    <location>
        <begin position="46"/>
        <end position="178"/>
    </location>
</feature>
<evidence type="ECO:0000259" key="9">
    <source>
        <dbReference type="Pfam" id="PF13231"/>
    </source>
</evidence>
<feature type="transmembrane region" description="Helical" evidence="8">
    <location>
        <begin position="123"/>
        <end position="141"/>
    </location>
</feature>
<evidence type="ECO:0000256" key="1">
    <source>
        <dbReference type="ARBA" id="ARBA00004651"/>
    </source>
</evidence>
<keyword evidence="11" id="KW-1185">Reference proteome</keyword>
<keyword evidence="3 10" id="KW-0328">Glycosyltransferase</keyword>
<dbReference type="EC" id="2.4.-.-" evidence="10"/>
<reference evidence="10 11" key="1">
    <citation type="submission" date="2023-11" db="EMBL/GenBank/DDBJ databases">
        <authorList>
            <person name="Xu M."/>
            <person name="Jiang T."/>
        </authorList>
    </citation>
    <scope>NUCLEOTIDE SEQUENCE [LARGE SCALE GENOMIC DNA]</scope>
    <source>
        <strain evidence="10 11">SD</strain>
    </source>
</reference>
<evidence type="ECO:0000256" key="6">
    <source>
        <dbReference type="ARBA" id="ARBA00022989"/>
    </source>
</evidence>
<evidence type="ECO:0000256" key="4">
    <source>
        <dbReference type="ARBA" id="ARBA00022679"/>
    </source>
</evidence>
<dbReference type="InterPro" id="IPR038731">
    <property type="entry name" value="RgtA/B/C-like"/>
</dbReference>
<dbReference type="RefSeq" id="WP_319954656.1">
    <property type="nucleotide sequence ID" value="NZ_JAXAVX010000006.1"/>
</dbReference>
<dbReference type="EMBL" id="JAXAVX010000006">
    <property type="protein sequence ID" value="MDX8152500.1"/>
    <property type="molecule type" value="Genomic_DNA"/>
</dbReference>
<evidence type="ECO:0000256" key="3">
    <source>
        <dbReference type="ARBA" id="ARBA00022676"/>
    </source>
</evidence>
<evidence type="ECO:0000256" key="8">
    <source>
        <dbReference type="SAM" id="Phobius"/>
    </source>
</evidence>
<feature type="transmembrane region" description="Helical" evidence="8">
    <location>
        <begin position="153"/>
        <end position="177"/>
    </location>
</feature>
<accession>A0ABU4VKZ7</accession>
<dbReference type="InterPro" id="IPR050297">
    <property type="entry name" value="LipidA_mod_glycosyltrf_83"/>
</dbReference>
<evidence type="ECO:0000313" key="10">
    <source>
        <dbReference type="EMBL" id="MDX8152500.1"/>
    </source>
</evidence>
<dbReference type="PANTHER" id="PTHR33908:SF11">
    <property type="entry name" value="MEMBRANE PROTEIN"/>
    <property type="match status" value="1"/>
</dbReference>
<keyword evidence="4 10" id="KW-0808">Transferase</keyword>
<keyword evidence="5 8" id="KW-0812">Transmembrane</keyword>
<sequence length="486" mass="51036">MLLALALRVATIDVQGLWLDEIFTVNVTAGDDLGRVWSLIRQTENTPPLYYLLGWGWRQVVGSGDVDLRLLSALVGSLAVWPTALLARRVAGPRHGAAAGLLAGLLLAVNPLAHWMGQEARTYALLLLVAGIAWLALVVALEDPTPGRLWRWALAAAALAWTHYFGLLVLGLGWLLVLRRMRGTGAPILPRAAVAPLALSGAAALALVPIALDQQSTGMYNGIASGGGLLERTLAAPKQFAVGYAAPVEDPLGFGVALLLAAVLLGGWRAARADGGAARRAALVGGLAAVVWLVPELAAIAGFDVVLSRNLLLLMPALWALVGIAAAAGPRWSRVGVGVVVAVQLGVIAWVAVTPGAQRDDWRGAFRAAAVGGGPQLLLVDRDQLLPVVHYVPGAWRLPTSSPEGRGFHSIAVIDRPAARGKDVPRVRPIPAPPVRGMRLVRAQERSDQWRIYVWAAPAAGATVPVTAQDVSSLRRAASKAAYVVP</sequence>
<dbReference type="Proteomes" id="UP001277761">
    <property type="component" value="Unassembled WGS sequence"/>
</dbReference>
<feature type="transmembrane region" description="Helical" evidence="8">
    <location>
        <begin position="335"/>
        <end position="353"/>
    </location>
</feature>
<feature type="transmembrane region" description="Helical" evidence="8">
    <location>
        <begin position="309"/>
        <end position="328"/>
    </location>
</feature>